<keyword evidence="3" id="KW-0175">Coiled coil</keyword>
<dbReference type="Pfam" id="PF09732">
    <property type="entry name" value="CactinC_cactus"/>
    <property type="match status" value="1"/>
</dbReference>
<dbReference type="Proteomes" id="UP000734854">
    <property type="component" value="Unassembled WGS sequence"/>
</dbReference>
<dbReference type="InterPro" id="IPR019134">
    <property type="entry name" value="Cactin_C"/>
</dbReference>
<keyword evidence="8" id="KW-1185">Reference proteome</keyword>
<feature type="compositionally biased region" description="Basic residues" evidence="4">
    <location>
        <begin position="74"/>
        <end position="88"/>
    </location>
</feature>
<protein>
    <recommendedName>
        <fullName evidence="2">Splicing factor Cactin</fullName>
    </recommendedName>
</protein>
<sequence>MSGHYLLALFPSTHSIPNKFKIPFPLAYPPKRALPKRGSRVYPIVSKTGVRAVGIMEEETMERRKRSTDDSRRYSRRRNHERSKRTKRRDGCRFSEPEDSRVTRDITEKEIVDYMVKKVQKKALKVAKKLKANKVTGYSNDSNPFGDHNLTEKFVWMKKIESDITRGVLLDTSVNAEKSRQRERMAEIENIKKRREERAIEKAQHEEEMTMLARERAWAEFIDWEKKEEEFHFHQSKVRSKIRLQEGRAKPIDILTKTLNGLEEFDFDLNEPYIVFKGLTVKDLEELCNDIKLHLDLDTATPIHIRYWEALIIVCNWELAEAQKRDAIDRARVRGEQAPPEILAEERGLHSSIEADVMNMLEGKRSKELEFMQQRIESLMCSGTAKVVEYWEAILERLQIYKAKATLREIHGLLLQMHLQCSEHPPELKNRLKEHEDAKAEEEELQDLEDSKHYSPEHVIEEADEPEEAGSFSPQLFQGDEDNKAIDPEEDWIKLGRKRKAVEIEQQMRTWEAMTAKKVSTPEENMELEAMRVMGAMDEGDAVFGANSEVTLDSLVYWWHDKYRPRKPKYTNLVHAGYKWNKYNQTHYDHDNPPPAIVQGYKFKIFYTNLVDKSRAPVYTVEKDGDSDETCIIRFHAGPPYEDIAFRIVNKEWEYSHDKGFKCTFEHGTLHLFFNFKQYGYRR</sequence>
<dbReference type="PANTHER" id="PTHR21737:SF4">
    <property type="entry name" value="SPLICING FACTOR CACTIN"/>
    <property type="match status" value="1"/>
</dbReference>
<evidence type="ECO:0000256" key="4">
    <source>
        <dbReference type="SAM" id="MobiDB-lite"/>
    </source>
</evidence>
<feature type="region of interest" description="Disordered" evidence="4">
    <location>
        <begin position="435"/>
        <end position="454"/>
    </location>
</feature>
<reference evidence="7 8" key="1">
    <citation type="submission" date="2020-08" db="EMBL/GenBank/DDBJ databases">
        <title>Plant Genome Project.</title>
        <authorList>
            <person name="Zhang R.-G."/>
        </authorList>
    </citation>
    <scope>NUCLEOTIDE SEQUENCE [LARGE SCALE GENOMIC DNA]</scope>
    <source>
        <tissue evidence="7">Rhizome</tissue>
    </source>
</reference>
<feature type="compositionally biased region" description="Basic and acidic residues" evidence="4">
    <location>
        <begin position="481"/>
        <end position="490"/>
    </location>
</feature>
<organism evidence="7 8">
    <name type="scientific">Zingiber officinale</name>
    <name type="common">Ginger</name>
    <name type="synonym">Amomum zingiber</name>
    <dbReference type="NCBI Taxonomy" id="94328"/>
    <lineage>
        <taxon>Eukaryota</taxon>
        <taxon>Viridiplantae</taxon>
        <taxon>Streptophyta</taxon>
        <taxon>Embryophyta</taxon>
        <taxon>Tracheophyta</taxon>
        <taxon>Spermatophyta</taxon>
        <taxon>Magnoliopsida</taxon>
        <taxon>Liliopsida</taxon>
        <taxon>Zingiberales</taxon>
        <taxon>Zingiberaceae</taxon>
        <taxon>Zingiber</taxon>
    </lineage>
</organism>
<dbReference type="InterPro" id="IPR018816">
    <property type="entry name" value="Cactin_central"/>
</dbReference>
<evidence type="ECO:0000259" key="6">
    <source>
        <dbReference type="Pfam" id="PF10312"/>
    </source>
</evidence>
<feature type="region of interest" description="Disordered" evidence="4">
    <location>
        <begin position="58"/>
        <end position="100"/>
    </location>
</feature>
<comment type="similarity">
    <text evidence="1">Belongs to the CACTIN family.</text>
</comment>
<dbReference type="Pfam" id="PF10312">
    <property type="entry name" value="Cactin_mid"/>
    <property type="match status" value="1"/>
</dbReference>
<proteinExistence type="inferred from homology"/>
<feature type="compositionally biased region" description="Acidic residues" evidence="4">
    <location>
        <begin position="439"/>
        <end position="448"/>
    </location>
</feature>
<name>A0A8J5H4I8_ZINOF</name>
<feature type="coiled-coil region" evidence="3">
    <location>
        <begin position="178"/>
        <end position="208"/>
    </location>
</feature>
<dbReference type="GO" id="GO:0045292">
    <property type="term" value="P:mRNA cis splicing, via spliceosome"/>
    <property type="evidence" value="ECO:0007669"/>
    <property type="project" value="TreeGrafter"/>
</dbReference>
<feature type="domain" description="Splicing factor cactin central" evidence="6">
    <location>
        <begin position="214"/>
        <end position="411"/>
    </location>
</feature>
<evidence type="ECO:0000313" key="7">
    <source>
        <dbReference type="EMBL" id="KAG6515699.1"/>
    </source>
</evidence>
<dbReference type="GO" id="GO:0005737">
    <property type="term" value="C:cytoplasm"/>
    <property type="evidence" value="ECO:0007669"/>
    <property type="project" value="TreeGrafter"/>
</dbReference>
<feature type="compositionally biased region" description="Basic and acidic residues" evidence="4">
    <location>
        <begin position="89"/>
        <end position="100"/>
    </location>
</feature>
<feature type="region of interest" description="Disordered" evidence="4">
    <location>
        <begin position="461"/>
        <end position="490"/>
    </location>
</feature>
<evidence type="ECO:0000256" key="1">
    <source>
        <dbReference type="ARBA" id="ARBA00006895"/>
    </source>
</evidence>
<evidence type="ECO:0000313" key="8">
    <source>
        <dbReference type="Proteomes" id="UP000734854"/>
    </source>
</evidence>
<dbReference type="PANTHER" id="PTHR21737">
    <property type="entry name" value="POLYGLUTAMINE BINDING PROTEIN 1/MARVEL MEMBRANE-ASSOCIATING DOMAIN CONTAINING 3"/>
    <property type="match status" value="1"/>
</dbReference>
<dbReference type="AlphaFoldDB" id="A0A8J5H4I8"/>
<dbReference type="SMART" id="SM01050">
    <property type="entry name" value="CactinC_cactus"/>
    <property type="match status" value="1"/>
</dbReference>
<accession>A0A8J5H4I8</accession>
<comment type="caution">
    <text evidence="7">The sequence shown here is derived from an EMBL/GenBank/DDBJ whole genome shotgun (WGS) entry which is preliminary data.</text>
</comment>
<feature type="domain" description="Splicing factor Cactin C-terminal" evidence="5">
    <location>
        <begin position="559"/>
        <end position="683"/>
    </location>
</feature>
<evidence type="ECO:0000256" key="2">
    <source>
        <dbReference type="ARBA" id="ARBA00034534"/>
    </source>
</evidence>
<evidence type="ECO:0000256" key="3">
    <source>
        <dbReference type="SAM" id="Coils"/>
    </source>
</evidence>
<evidence type="ECO:0000259" key="5">
    <source>
        <dbReference type="Pfam" id="PF09732"/>
    </source>
</evidence>
<gene>
    <name evidence="7" type="ORF">ZIOFF_026128</name>
</gene>
<dbReference type="GO" id="GO:0005681">
    <property type="term" value="C:spliceosomal complex"/>
    <property type="evidence" value="ECO:0007669"/>
    <property type="project" value="TreeGrafter"/>
</dbReference>
<dbReference type="EMBL" id="JACMSC010000007">
    <property type="protein sequence ID" value="KAG6515699.1"/>
    <property type="molecule type" value="Genomic_DNA"/>
</dbReference>